<dbReference type="Gene3D" id="3.20.20.80">
    <property type="entry name" value="Glycosidases"/>
    <property type="match status" value="1"/>
</dbReference>
<feature type="transmembrane region" description="Helical" evidence="5">
    <location>
        <begin position="410"/>
        <end position="432"/>
    </location>
</feature>
<evidence type="ECO:0000259" key="6">
    <source>
        <dbReference type="Pfam" id="PF04932"/>
    </source>
</evidence>
<evidence type="ECO:0000256" key="1">
    <source>
        <dbReference type="ARBA" id="ARBA00004141"/>
    </source>
</evidence>
<dbReference type="GO" id="GO:0016874">
    <property type="term" value="F:ligase activity"/>
    <property type="evidence" value="ECO:0007669"/>
    <property type="project" value="UniProtKB-KW"/>
</dbReference>
<name>A0A6B1DXE3_9CHLR</name>
<evidence type="ECO:0000256" key="3">
    <source>
        <dbReference type="ARBA" id="ARBA00022989"/>
    </source>
</evidence>
<reference evidence="7" key="1">
    <citation type="submission" date="2019-09" db="EMBL/GenBank/DDBJ databases">
        <title>Characterisation of the sponge microbiome using genome-centric metagenomics.</title>
        <authorList>
            <person name="Engelberts J.P."/>
            <person name="Robbins S.J."/>
            <person name="De Goeij J.M."/>
            <person name="Aranda M."/>
            <person name="Bell S.C."/>
            <person name="Webster N.S."/>
        </authorList>
    </citation>
    <scope>NUCLEOTIDE SEQUENCE</scope>
    <source>
        <strain evidence="7">SB0662_bin_9</strain>
    </source>
</reference>
<feature type="transmembrane region" description="Helical" evidence="5">
    <location>
        <begin position="754"/>
        <end position="773"/>
    </location>
</feature>
<evidence type="ECO:0000256" key="5">
    <source>
        <dbReference type="SAM" id="Phobius"/>
    </source>
</evidence>
<dbReference type="InterPro" id="IPR051533">
    <property type="entry name" value="WaaL-like"/>
</dbReference>
<feature type="transmembrane region" description="Helical" evidence="5">
    <location>
        <begin position="613"/>
        <end position="642"/>
    </location>
</feature>
<comment type="caution">
    <text evidence="7">The sequence shown here is derived from an EMBL/GenBank/DDBJ whole genome shotgun (WGS) entry which is preliminary data.</text>
</comment>
<feature type="transmembrane region" description="Helical" evidence="5">
    <location>
        <begin position="483"/>
        <end position="503"/>
    </location>
</feature>
<proteinExistence type="predicted"/>
<sequence>MRLSGRYIAGMLIRSLPLWLLLAIVPDVWAVSLRPLLVDRPVQDTSVLAAEAPVAYLDCSGEGTIAKTVPCLAADTERPEANPTVVFVSAHWRSTKEPRTDWQEVRIRLNRVRSEGALPVLVLDGVPPELAEEPDPAARWGRDDPGLPSTWPDEYARFAREAVRELGPTVTHIQMGSTSNGARNGFPFPVHPVRYGQMVGAAAAAMNSERNGLCLLSAPLRPESPAGSVVFDRSDWIRRFRQSRGIEAMGGLQLAPAPVPFNNAESNLVALLSAAVLAPDASRRPVASLTLVRPNPAVPETGELYGYRLGTAAVASTPRHCLFDRFGIGFREAALPPQRTTPLFGLIWLMAAALAVRGLGTATKPVHTILAGRSDAGAHLPRDMAVLAMLATILILAVASHNWLWTSCGLALLCGLAFVWPVHNWWLMLVALPFQQVHADTGSLLGTSLISLSPAHLLLLGLMPRTLAEAAKGWPRRLADLRTVPAAHWFAAAWFGLAVYGLAQSPDTSGSQTALLLDWLPLGVLATTLQQARGQRAWQGGTVALVVGTCLFSVQGLGEWLIELRQTAGAVRLSGLTFSPNHAAMIAERGMWVAAALYGLAKTKPARAVSAAAVALHAAALFATISRGALLFGLPAGLLWTLTERRSRQAPNLDADSQPNGRSKIGLVAASALAIGLLLYGWGTNFGPLWNRLTDAEPIQARLDIWRYGAELISESSPLGPGPDRFAMHMDRAPFNPGISPDLYHPHNVLLESILRWGGWGLLPILILLLLLWTGLQHRSRDTRDLMGTGLAAALAAGLAHSLVDTFWMLPDVAAMNLALAGLLWQRNKTDQTQSGSDKLRTRA</sequence>
<keyword evidence="2 5" id="KW-0812">Transmembrane</keyword>
<feature type="transmembrane region" description="Helical" evidence="5">
    <location>
        <begin position="444"/>
        <end position="463"/>
    </location>
</feature>
<gene>
    <name evidence="7" type="ORF">F4Y08_15415</name>
</gene>
<feature type="transmembrane region" description="Helical" evidence="5">
    <location>
        <begin position="663"/>
        <end position="683"/>
    </location>
</feature>
<evidence type="ECO:0000256" key="4">
    <source>
        <dbReference type="ARBA" id="ARBA00023136"/>
    </source>
</evidence>
<dbReference type="InterPro" id="IPR007016">
    <property type="entry name" value="O-antigen_ligase-rel_domated"/>
</dbReference>
<feature type="transmembrane region" description="Helical" evidence="5">
    <location>
        <begin position="785"/>
        <end position="801"/>
    </location>
</feature>
<evidence type="ECO:0000313" key="7">
    <source>
        <dbReference type="EMBL" id="MYD91696.1"/>
    </source>
</evidence>
<organism evidence="7">
    <name type="scientific">Caldilineaceae bacterium SB0662_bin_9</name>
    <dbReference type="NCBI Taxonomy" id="2605258"/>
    <lineage>
        <taxon>Bacteria</taxon>
        <taxon>Bacillati</taxon>
        <taxon>Chloroflexota</taxon>
        <taxon>Caldilineae</taxon>
        <taxon>Caldilineales</taxon>
        <taxon>Caldilineaceae</taxon>
    </lineage>
</organism>
<keyword evidence="7" id="KW-0436">Ligase</keyword>
<keyword evidence="3 5" id="KW-1133">Transmembrane helix</keyword>
<dbReference type="AlphaFoldDB" id="A0A6B1DXE3"/>
<keyword evidence="4 5" id="KW-0472">Membrane</keyword>
<feature type="transmembrane region" description="Helical" evidence="5">
    <location>
        <begin position="384"/>
        <end position="404"/>
    </location>
</feature>
<protein>
    <submittedName>
        <fullName evidence="7">O-antigen ligase family protein</fullName>
    </submittedName>
</protein>
<dbReference type="PANTHER" id="PTHR37422:SF13">
    <property type="entry name" value="LIPOPOLYSACCHARIDE BIOSYNTHESIS PROTEIN PA4999-RELATED"/>
    <property type="match status" value="1"/>
</dbReference>
<evidence type="ECO:0000256" key="2">
    <source>
        <dbReference type="ARBA" id="ARBA00022692"/>
    </source>
</evidence>
<dbReference type="GO" id="GO:0016020">
    <property type="term" value="C:membrane"/>
    <property type="evidence" value="ECO:0007669"/>
    <property type="project" value="UniProtKB-SubCell"/>
</dbReference>
<feature type="domain" description="O-antigen ligase-related" evidence="6">
    <location>
        <begin position="613"/>
        <end position="764"/>
    </location>
</feature>
<dbReference type="EMBL" id="VXPY01000108">
    <property type="protein sequence ID" value="MYD91696.1"/>
    <property type="molecule type" value="Genomic_DNA"/>
</dbReference>
<accession>A0A6B1DXE3</accession>
<dbReference type="PANTHER" id="PTHR37422">
    <property type="entry name" value="TEICHURONIC ACID BIOSYNTHESIS PROTEIN TUAE"/>
    <property type="match status" value="1"/>
</dbReference>
<dbReference type="Pfam" id="PF04932">
    <property type="entry name" value="Wzy_C"/>
    <property type="match status" value="1"/>
</dbReference>
<comment type="subcellular location">
    <subcellularLocation>
        <location evidence="1">Membrane</location>
        <topology evidence="1">Multi-pass membrane protein</topology>
    </subcellularLocation>
</comment>